<name>A0ABQ7TUV6_SOLTU</name>
<gene>
    <name evidence="2" type="ORF">KY290_036513</name>
</gene>
<proteinExistence type="predicted"/>
<evidence type="ECO:0000313" key="3">
    <source>
        <dbReference type="Proteomes" id="UP000826656"/>
    </source>
</evidence>
<dbReference type="Proteomes" id="UP000826656">
    <property type="component" value="Unassembled WGS sequence"/>
</dbReference>
<sequence>MVGNNKDLNVTTCNQNDIVQKTNVVPPGFDAMEDETSFPNEDLEVMQETVKSKPTKKNGQNMTSECSIRGSIGRGSVEKRTMVGNNKGLNAATYNQNDIAQKTKVVPPSFDALEDETSFPNDDLEVIEETVKSKPAKENGHNIPSVCYVKGSNVVQRTSIGKSKNYCVPSSDKNEVAHNKNLMQPGFDPIEVDTFFPRDDL</sequence>
<feature type="compositionally biased region" description="Polar residues" evidence="1">
    <location>
        <begin position="57"/>
        <end position="66"/>
    </location>
</feature>
<comment type="caution">
    <text evidence="2">The sequence shown here is derived from an EMBL/GenBank/DDBJ whole genome shotgun (WGS) entry which is preliminary data.</text>
</comment>
<protein>
    <submittedName>
        <fullName evidence="2">Uncharacterized protein</fullName>
    </submittedName>
</protein>
<dbReference type="EMBL" id="JAIVGD010000028">
    <property type="protein sequence ID" value="KAH0737808.1"/>
    <property type="molecule type" value="Genomic_DNA"/>
</dbReference>
<feature type="region of interest" description="Disordered" evidence="1">
    <location>
        <begin position="50"/>
        <end position="74"/>
    </location>
</feature>
<evidence type="ECO:0000313" key="2">
    <source>
        <dbReference type="EMBL" id="KAH0737808.1"/>
    </source>
</evidence>
<accession>A0ABQ7TUV6</accession>
<organism evidence="2 3">
    <name type="scientific">Solanum tuberosum</name>
    <name type="common">Potato</name>
    <dbReference type="NCBI Taxonomy" id="4113"/>
    <lineage>
        <taxon>Eukaryota</taxon>
        <taxon>Viridiplantae</taxon>
        <taxon>Streptophyta</taxon>
        <taxon>Embryophyta</taxon>
        <taxon>Tracheophyta</taxon>
        <taxon>Spermatophyta</taxon>
        <taxon>Magnoliopsida</taxon>
        <taxon>eudicotyledons</taxon>
        <taxon>Gunneridae</taxon>
        <taxon>Pentapetalae</taxon>
        <taxon>asterids</taxon>
        <taxon>lamiids</taxon>
        <taxon>Solanales</taxon>
        <taxon>Solanaceae</taxon>
        <taxon>Solanoideae</taxon>
        <taxon>Solaneae</taxon>
        <taxon>Solanum</taxon>
    </lineage>
</organism>
<keyword evidence="3" id="KW-1185">Reference proteome</keyword>
<reference evidence="2 3" key="1">
    <citation type="journal article" date="2021" name="bioRxiv">
        <title>Chromosome-scale and haplotype-resolved genome assembly of a tetraploid potato cultivar.</title>
        <authorList>
            <person name="Sun H."/>
            <person name="Jiao W.-B."/>
            <person name="Krause K."/>
            <person name="Campoy J.A."/>
            <person name="Goel M."/>
            <person name="Folz-Donahue K."/>
            <person name="Kukat C."/>
            <person name="Huettel B."/>
            <person name="Schneeberger K."/>
        </authorList>
    </citation>
    <scope>NUCLEOTIDE SEQUENCE [LARGE SCALE GENOMIC DNA]</scope>
    <source>
        <strain evidence="2">SolTubOtavaFocal</strain>
        <tissue evidence="2">Leaves</tissue>
    </source>
</reference>
<evidence type="ECO:0000256" key="1">
    <source>
        <dbReference type="SAM" id="MobiDB-lite"/>
    </source>
</evidence>